<sequence>MGSSGRGFAMSRGIGGWRVLRTWLCYVTKKEVGTRLHTGAIADCECVTQAIATSGGPHFNPPLAKGREPEVLLCVKNLLL</sequence>
<dbReference type="EMBL" id="JAFLQW010000659">
    <property type="protein sequence ID" value="MBO0352222.1"/>
    <property type="molecule type" value="Genomic_DNA"/>
</dbReference>
<name>A0ABS3FYK7_9CYAN</name>
<gene>
    <name evidence="1" type="ORF">J0895_24690</name>
</gene>
<keyword evidence="2" id="KW-1185">Reference proteome</keyword>
<accession>A0ABS3FYK7</accession>
<proteinExistence type="predicted"/>
<evidence type="ECO:0000313" key="2">
    <source>
        <dbReference type="Proteomes" id="UP000664844"/>
    </source>
</evidence>
<dbReference type="Proteomes" id="UP000664844">
    <property type="component" value="Unassembled WGS sequence"/>
</dbReference>
<evidence type="ECO:0000313" key="1">
    <source>
        <dbReference type="EMBL" id="MBO0352222.1"/>
    </source>
</evidence>
<reference evidence="1 2" key="1">
    <citation type="submission" date="2021-03" db="EMBL/GenBank/DDBJ databases">
        <title>Metabolic Capacity of the Antarctic Cyanobacterium Phormidium pseudopriestleyi that Sustains Oxygenic Photosynthesis in the Presence of Hydrogen Sulfide.</title>
        <authorList>
            <person name="Lumian J.E."/>
            <person name="Jungblut A.D."/>
            <person name="Dillon M.L."/>
            <person name="Hawes I."/>
            <person name="Doran P.T."/>
            <person name="Mackey T.J."/>
            <person name="Dick G.J."/>
            <person name="Grettenberger C.L."/>
            <person name="Sumner D.Y."/>
        </authorList>
    </citation>
    <scope>NUCLEOTIDE SEQUENCE [LARGE SCALE GENOMIC DNA]</scope>
    <source>
        <strain evidence="1 2">FRX01</strain>
    </source>
</reference>
<organism evidence="1 2">
    <name type="scientific">Phormidium pseudopriestleyi FRX01</name>
    <dbReference type="NCBI Taxonomy" id="1759528"/>
    <lineage>
        <taxon>Bacteria</taxon>
        <taxon>Bacillati</taxon>
        <taxon>Cyanobacteriota</taxon>
        <taxon>Cyanophyceae</taxon>
        <taxon>Oscillatoriophycideae</taxon>
        <taxon>Oscillatoriales</taxon>
        <taxon>Oscillatoriaceae</taxon>
        <taxon>Phormidium</taxon>
    </lineage>
</organism>
<protein>
    <submittedName>
        <fullName evidence="1">Uncharacterized protein</fullName>
    </submittedName>
</protein>
<comment type="caution">
    <text evidence="1">The sequence shown here is derived from an EMBL/GenBank/DDBJ whole genome shotgun (WGS) entry which is preliminary data.</text>
</comment>